<evidence type="ECO:0000313" key="3">
    <source>
        <dbReference type="Proteomes" id="UP000278627"/>
    </source>
</evidence>
<dbReference type="EMBL" id="UZAD01002465">
    <property type="protein sequence ID" value="VDN85833.1"/>
    <property type="molecule type" value="Genomic_DNA"/>
</dbReference>
<feature type="compositionally biased region" description="Polar residues" evidence="1">
    <location>
        <begin position="1"/>
        <end position="21"/>
    </location>
</feature>
<accession>A0A0N4T8Z8</accession>
<feature type="compositionally biased region" description="Basic residues" evidence="1">
    <location>
        <begin position="30"/>
        <end position="42"/>
    </location>
</feature>
<evidence type="ECO:0000313" key="4">
    <source>
        <dbReference type="WBParaSite" id="BPAG_0000468501-mRNA-1"/>
    </source>
</evidence>
<organism evidence="4">
    <name type="scientific">Brugia pahangi</name>
    <name type="common">Filarial nematode worm</name>
    <dbReference type="NCBI Taxonomy" id="6280"/>
    <lineage>
        <taxon>Eukaryota</taxon>
        <taxon>Metazoa</taxon>
        <taxon>Ecdysozoa</taxon>
        <taxon>Nematoda</taxon>
        <taxon>Chromadorea</taxon>
        <taxon>Rhabditida</taxon>
        <taxon>Spirurina</taxon>
        <taxon>Spiruromorpha</taxon>
        <taxon>Filarioidea</taxon>
        <taxon>Onchocercidae</taxon>
        <taxon>Brugia</taxon>
    </lineage>
</organism>
<keyword evidence="3" id="KW-1185">Reference proteome</keyword>
<reference evidence="2 3" key="2">
    <citation type="submission" date="2018-11" db="EMBL/GenBank/DDBJ databases">
        <authorList>
            <consortium name="Pathogen Informatics"/>
        </authorList>
    </citation>
    <scope>NUCLEOTIDE SEQUENCE [LARGE SCALE GENOMIC DNA]</scope>
</reference>
<feature type="region of interest" description="Disordered" evidence="1">
    <location>
        <begin position="1"/>
        <end position="42"/>
    </location>
</feature>
<reference evidence="4" key="1">
    <citation type="submission" date="2017-02" db="UniProtKB">
        <authorList>
            <consortium name="WormBaseParasite"/>
        </authorList>
    </citation>
    <scope>IDENTIFICATION</scope>
</reference>
<dbReference type="WBParaSite" id="BPAG_0000468501-mRNA-1">
    <property type="protein sequence ID" value="BPAG_0000468501-mRNA-1"/>
    <property type="gene ID" value="BPAG_0000468501"/>
</dbReference>
<name>A0A0N4T8Z8_BRUPA</name>
<protein>
    <submittedName>
        <fullName evidence="2 4">Uncharacterized protein</fullName>
    </submittedName>
</protein>
<dbReference type="Proteomes" id="UP000278627">
    <property type="component" value="Unassembled WGS sequence"/>
</dbReference>
<sequence>MQQQEKLPTHNPTVQNTNPSSHHLYPPIAHHPRYPQRTHTRMRHSAITTTCLQNPCASRAVTVGDARLLRNAAENYLKFEEVLVIVRDLPGYYLRFLLTSIDSRH</sequence>
<dbReference type="AlphaFoldDB" id="A0A0N4T8Z8"/>
<evidence type="ECO:0000256" key="1">
    <source>
        <dbReference type="SAM" id="MobiDB-lite"/>
    </source>
</evidence>
<gene>
    <name evidence="2" type="ORF">BPAG_LOCUS4647</name>
</gene>
<proteinExistence type="predicted"/>
<evidence type="ECO:0000313" key="2">
    <source>
        <dbReference type="EMBL" id="VDN85833.1"/>
    </source>
</evidence>